<dbReference type="RefSeq" id="WP_152541944.1">
    <property type="nucleotide sequence ID" value="NZ_KI912107.1"/>
</dbReference>
<gene>
    <name evidence="3" type="ORF">JCM21142_134805</name>
</gene>
<dbReference type="GO" id="GO:0016787">
    <property type="term" value="F:hydrolase activity"/>
    <property type="evidence" value="ECO:0007669"/>
    <property type="project" value="UniProtKB-KW"/>
</dbReference>
<dbReference type="InterPro" id="IPR049492">
    <property type="entry name" value="BD-FAE-like_dom"/>
</dbReference>
<accession>W7YC37</accession>
<name>W7YC37_9BACT</name>
<comment type="caution">
    <text evidence="3">The sequence shown here is derived from an EMBL/GenBank/DDBJ whole genome shotgun (WGS) entry which is preliminary data.</text>
</comment>
<evidence type="ECO:0000259" key="2">
    <source>
        <dbReference type="Pfam" id="PF20434"/>
    </source>
</evidence>
<dbReference type="Proteomes" id="UP000019402">
    <property type="component" value="Unassembled WGS sequence"/>
</dbReference>
<dbReference type="AlphaFoldDB" id="W7YC37"/>
<dbReference type="PANTHER" id="PTHR48081">
    <property type="entry name" value="AB HYDROLASE SUPERFAMILY PROTEIN C4A8.06C"/>
    <property type="match status" value="1"/>
</dbReference>
<evidence type="ECO:0000256" key="1">
    <source>
        <dbReference type="ARBA" id="ARBA00022801"/>
    </source>
</evidence>
<dbReference type="OrthoDB" id="9809549at2"/>
<feature type="domain" description="BD-FAE-like" evidence="2">
    <location>
        <begin position="26"/>
        <end position="204"/>
    </location>
</feature>
<keyword evidence="4" id="KW-1185">Reference proteome</keyword>
<organism evidence="3 4">
    <name type="scientific">Saccharicrinis fermentans DSM 9555 = JCM 21142</name>
    <dbReference type="NCBI Taxonomy" id="869213"/>
    <lineage>
        <taxon>Bacteria</taxon>
        <taxon>Pseudomonadati</taxon>
        <taxon>Bacteroidota</taxon>
        <taxon>Bacteroidia</taxon>
        <taxon>Marinilabiliales</taxon>
        <taxon>Marinilabiliaceae</taxon>
        <taxon>Saccharicrinis</taxon>
    </lineage>
</organism>
<sequence>MKKLIKYGNENSQYGELYLHDTNCIGTVCLFHGGFWTMPHDLHQFDNVAHELLNLGFCVWNIEYRRIGETNHKWRDVFDDATKAINELNNIKNIYNHVNINNVFVVGHSAGGHLAIWLNSQDLKIDVKKFIGLSPILDLEIAYYKNAGDGSVEKLLHGNPNEFPERYLFGSPIKLKRKNSSELIIHGNMDDYVPIKWSKLYHEKIRKFTDISHLIELEACGHMDFIDSKSNVFDVLKSNIR</sequence>
<dbReference type="Pfam" id="PF20434">
    <property type="entry name" value="BD-FAE"/>
    <property type="match status" value="1"/>
</dbReference>
<dbReference type="eggNOG" id="COG0657">
    <property type="taxonomic scope" value="Bacteria"/>
</dbReference>
<dbReference type="EMBL" id="BAMD01000255">
    <property type="protein sequence ID" value="GAF06037.1"/>
    <property type="molecule type" value="Genomic_DNA"/>
</dbReference>
<dbReference type="SUPFAM" id="SSF53474">
    <property type="entry name" value="alpha/beta-Hydrolases"/>
    <property type="match status" value="1"/>
</dbReference>
<dbReference type="Gene3D" id="3.40.50.1820">
    <property type="entry name" value="alpha/beta hydrolase"/>
    <property type="match status" value="1"/>
</dbReference>
<dbReference type="InterPro" id="IPR029058">
    <property type="entry name" value="AB_hydrolase_fold"/>
</dbReference>
<proteinExistence type="predicted"/>
<dbReference type="InterPro" id="IPR050300">
    <property type="entry name" value="GDXG_lipolytic_enzyme"/>
</dbReference>
<evidence type="ECO:0000313" key="3">
    <source>
        <dbReference type="EMBL" id="GAF06037.1"/>
    </source>
</evidence>
<evidence type="ECO:0000313" key="4">
    <source>
        <dbReference type="Proteomes" id="UP000019402"/>
    </source>
</evidence>
<dbReference type="STRING" id="869213.GCA_000517085_01774"/>
<protein>
    <submittedName>
        <fullName evidence="3">Putative dienelactone hydrolase</fullName>
    </submittedName>
</protein>
<reference evidence="3 4" key="1">
    <citation type="journal article" date="2014" name="Genome Announc.">
        <title>Draft Genome Sequence of Cytophaga fermentans JCM 21142T, a Facultative Anaerobe Isolated from Marine Mud.</title>
        <authorList>
            <person name="Starns D."/>
            <person name="Oshima K."/>
            <person name="Suda W."/>
            <person name="Iino T."/>
            <person name="Yuki M."/>
            <person name="Inoue J."/>
            <person name="Kitamura K."/>
            <person name="Iida T."/>
            <person name="Darby A."/>
            <person name="Hattori M."/>
            <person name="Ohkuma M."/>
        </authorList>
    </citation>
    <scope>NUCLEOTIDE SEQUENCE [LARGE SCALE GENOMIC DNA]</scope>
    <source>
        <strain evidence="3 4">JCM 21142</strain>
    </source>
</reference>
<keyword evidence="1 3" id="KW-0378">Hydrolase</keyword>